<protein>
    <recommendedName>
        <fullName evidence="10">WD repeat-containing protein 75 second beta-propeller domain-containing protein</fullName>
    </recommendedName>
</protein>
<dbReference type="Proteomes" id="UP000245884">
    <property type="component" value="Unassembled WGS sequence"/>
</dbReference>
<dbReference type="GeneID" id="37026272"/>
<evidence type="ECO:0000256" key="7">
    <source>
        <dbReference type="ARBA" id="ARBA00023242"/>
    </source>
</evidence>
<evidence type="ECO:0000256" key="8">
    <source>
        <dbReference type="PROSITE-ProRule" id="PRU00221"/>
    </source>
</evidence>
<dbReference type="Pfam" id="PF23869">
    <property type="entry name" value="Beta-prop_WDR75_1st"/>
    <property type="match status" value="1"/>
</dbReference>
<dbReference type="GO" id="GO:2000234">
    <property type="term" value="P:positive regulation of rRNA processing"/>
    <property type="evidence" value="ECO:0007669"/>
    <property type="project" value="TreeGrafter"/>
</dbReference>
<feature type="compositionally biased region" description="Low complexity" evidence="9">
    <location>
        <begin position="897"/>
        <end position="925"/>
    </location>
</feature>
<evidence type="ECO:0000256" key="5">
    <source>
        <dbReference type="ARBA" id="ARBA00022737"/>
    </source>
</evidence>
<feature type="region of interest" description="Disordered" evidence="9">
    <location>
        <begin position="828"/>
        <end position="987"/>
    </location>
</feature>
<dbReference type="Gene3D" id="2.130.10.10">
    <property type="entry name" value="YVTN repeat-like/Quinoprotein amine dehydrogenase"/>
    <property type="match status" value="3"/>
</dbReference>
<evidence type="ECO:0000259" key="10">
    <source>
        <dbReference type="Pfam" id="PF23769"/>
    </source>
</evidence>
<evidence type="ECO:0000256" key="3">
    <source>
        <dbReference type="ARBA" id="ARBA00022552"/>
    </source>
</evidence>
<feature type="compositionally biased region" description="Basic and acidic residues" evidence="9">
    <location>
        <begin position="875"/>
        <end position="886"/>
    </location>
</feature>
<evidence type="ECO:0000313" key="11">
    <source>
        <dbReference type="EMBL" id="PWN27167.1"/>
    </source>
</evidence>
<feature type="region of interest" description="Disordered" evidence="9">
    <location>
        <begin position="734"/>
        <end position="756"/>
    </location>
</feature>
<evidence type="ECO:0000256" key="2">
    <source>
        <dbReference type="ARBA" id="ARBA00022517"/>
    </source>
</evidence>
<dbReference type="RefSeq" id="XP_025361779.1">
    <property type="nucleotide sequence ID" value="XM_025504449.1"/>
</dbReference>
<accession>A0A316UPE4</accession>
<dbReference type="AlphaFoldDB" id="A0A316UPE4"/>
<reference evidence="11 12" key="1">
    <citation type="journal article" date="2018" name="Mol. Biol. Evol.">
        <title>Broad Genomic Sampling Reveals a Smut Pathogenic Ancestry of the Fungal Clade Ustilaginomycotina.</title>
        <authorList>
            <person name="Kijpornyongpan T."/>
            <person name="Mondo S.J."/>
            <person name="Barry K."/>
            <person name="Sandor L."/>
            <person name="Lee J."/>
            <person name="Lipzen A."/>
            <person name="Pangilinan J."/>
            <person name="LaButti K."/>
            <person name="Hainaut M."/>
            <person name="Henrissat B."/>
            <person name="Grigoriev I.V."/>
            <person name="Spatafora J.W."/>
            <person name="Aime M.C."/>
        </authorList>
    </citation>
    <scope>NUCLEOTIDE SEQUENCE [LARGE SCALE GENOMIC DNA]</scope>
    <source>
        <strain evidence="11 12">MCA 5214</strain>
    </source>
</reference>
<keyword evidence="6" id="KW-0804">Transcription</keyword>
<keyword evidence="5" id="KW-0677">Repeat</keyword>
<dbReference type="InterPro" id="IPR011047">
    <property type="entry name" value="Quinoprotein_ADH-like_sf"/>
</dbReference>
<dbReference type="GO" id="GO:0003723">
    <property type="term" value="F:RNA binding"/>
    <property type="evidence" value="ECO:0007669"/>
    <property type="project" value="InterPro"/>
</dbReference>
<dbReference type="PROSITE" id="PS50082">
    <property type="entry name" value="WD_REPEATS_2"/>
    <property type="match status" value="2"/>
</dbReference>
<dbReference type="GO" id="GO:0032040">
    <property type="term" value="C:small-subunit processome"/>
    <property type="evidence" value="ECO:0007669"/>
    <property type="project" value="InterPro"/>
</dbReference>
<dbReference type="InterPro" id="IPR001680">
    <property type="entry name" value="WD40_rpt"/>
</dbReference>
<feature type="compositionally biased region" description="Low complexity" evidence="9">
    <location>
        <begin position="742"/>
        <end position="756"/>
    </location>
</feature>
<feature type="repeat" description="WD" evidence="8">
    <location>
        <begin position="62"/>
        <end position="104"/>
    </location>
</feature>
<evidence type="ECO:0000256" key="1">
    <source>
        <dbReference type="ARBA" id="ARBA00004604"/>
    </source>
</evidence>
<keyword evidence="7" id="KW-0539">Nucleus</keyword>
<evidence type="ECO:0000256" key="4">
    <source>
        <dbReference type="ARBA" id="ARBA00022574"/>
    </source>
</evidence>
<dbReference type="SMART" id="SM00320">
    <property type="entry name" value="WD40"/>
    <property type="match status" value="7"/>
</dbReference>
<feature type="compositionally biased region" description="Acidic residues" evidence="9">
    <location>
        <begin position="847"/>
        <end position="861"/>
    </location>
</feature>
<dbReference type="STRING" id="1569628.A0A316UPE4"/>
<dbReference type="InterPro" id="IPR057644">
    <property type="entry name" value="Beta-prop_WDR75_2nd"/>
</dbReference>
<name>A0A316UPE4_9BASI</name>
<dbReference type="GO" id="GO:0006364">
    <property type="term" value="P:rRNA processing"/>
    <property type="evidence" value="ECO:0007669"/>
    <property type="project" value="UniProtKB-KW"/>
</dbReference>
<keyword evidence="2" id="KW-0690">Ribosome biogenesis</keyword>
<dbReference type="InterPro" id="IPR053826">
    <property type="entry name" value="WDR75"/>
</dbReference>
<organism evidence="11 12">
    <name type="scientific">Jaminaea rosea</name>
    <dbReference type="NCBI Taxonomy" id="1569628"/>
    <lineage>
        <taxon>Eukaryota</taxon>
        <taxon>Fungi</taxon>
        <taxon>Dikarya</taxon>
        <taxon>Basidiomycota</taxon>
        <taxon>Ustilaginomycotina</taxon>
        <taxon>Exobasidiomycetes</taxon>
        <taxon>Microstromatales</taxon>
        <taxon>Microstromatales incertae sedis</taxon>
        <taxon>Jaminaea</taxon>
    </lineage>
</organism>
<keyword evidence="4 8" id="KW-0853">WD repeat</keyword>
<feature type="compositionally biased region" description="Low complexity" evidence="9">
    <location>
        <begin position="952"/>
        <end position="962"/>
    </location>
</feature>
<dbReference type="InterPro" id="IPR015943">
    <property type="entry name" value="WD40/YVTN_repeat-like_dom_sf"/>
</dbReference>
<dbReference type="Pfam" id="PF23769">
    <property type="entry name" value="Beta-prop_WDR75_2nd"/>
    <property type="match status" value="1"/>
</dbReference>
<evidence type="ECO:0000313" key="12">
    <source>
        <dbReference type="Proteomes" id="UP000245884"/>
    </source>
</evidence>
<dbReference type="PANTHER" id="PTHR44215:SF1">
    <property type="entry name" value="WD REPEAT-CONTAINING PROTEIN 75"/>
    <property type="match status" value="1"/>
</dbReference>
<comment type="subcellular location">
    <subcellularLocation>
        <location evidence="1">Nucleus</location>
        <location evidence="1">Nucleolus</location>
    </subcellularLocation>
</comment>
<sequence length="987" mass="104565">MKAASKAAALPSLPYNPIVEGAASTLPLVFTRDADYFFAASSSSVKIHSRSTGQVVSTLSAPSGNPAQITAVLLHPTNPLQLVTAALDGTVRIWDYLDAVLLRTIEVGFPITHLAAHASLPSNVFVAVRKPKADKLGRKVDPFAFTGRTNSIVYSVSLETLAGTNGRSSKSKELLRIGKTRSVTGLSISPDGQWLVAIGNRKVQIARTASLRNGFTKLVSDADLMSLAFHPSEPTFATGDAVGKIRVWRCLDEDFLRQAQEETEGEKHAPSTVLHWHAHAVSALSFTPNGAYIVSGGEEAVLVLWQLSTGQREYVPRLGAPIDAVTIADGISGREQEYALTLADGSVTFVSSLTLKVSRSFARIKVDSSRHLFPASRQATMPSPIAVEPVTGQLVLQSGHPSSLQFFDIQADRITSELEVAPSNRVSRPDEAPLEPTRVELVAFSSQPAHGSSGLAEWMATIDSRPGGGHMSNEIALKIWQWSSSAQGGRYILNTRIDKPHEEGGVSSLAFSPAAEAGDGGLLLVTTGKSDRKIKTWRLATHTARGGRQEMYWVPRSIAAYRNHAPSAARWSPDGSILAVAQGPFLTLWEPVSNSLIAALSCPEVKAAQQLEFVGRQGRYVAVGSGTTLIVWDLVRGEVHAHRSYDEAVRSIVPLENERLAVVRPTGKKGQQHSIVDVLDVTAPSRPAVTYQLPVAVREVTTGVVKQRGLSSQNGTVGLPHFFAITSAFDVVQVGSSPDDTQQGGPSGSSSAGQSLRGISVKRRTLFDDLFGPMMDDYDAEAAATAQKQRQRPVLATKDIFALFDAPAHLLPPVRMLFDAFVPAVLPPRREGDGEDAEGVKRAGTVEQDEDEEDEMDIDGDEAAKAAPGPHIAARSKDDEAEDIRVLTDLFASQLETPATSTSSAAKKGKPAAGAASSPAGAKSKPNGLPNGSSDAGKKPQGRKSSSTMVNGAAASPSSAGGKQIGGTSPPASQGKAGAGKKRKSLS</sequence>
<dbReference type="SUPFAM" id="SSF50998">
    <property type="entry name" value="Quinoprotein alcohol dehydrogenase-like"/>
    <property type="match status" value="1"/>
</dbReference>
<gene>
    <name evidence="11" type="ORF">BDZ90DRAFT_220861</name>
</gene>
<dbReference type="PANTHER" id="PTHR44215">
    <property type="entry name" value="WD REPEAT-CONTAINING PROTEIN 75"/>
    <property type="match status" value="1"/>
</dbReference>
<evidence type="ECO:0000256" key="9">
    <source>
        <dbReference type="SAM" id="MobiDB-lite"/>
    </source>
</evidence>
<keyword evidence="12" id="KW-1185">Reference proteome</keyword>
<keyword evidence="3" id="KW-0698">rRNA processing</keyword>
<dbReference type="OrthoDB" id="4096at2759"/>
<dbReference type="PROSITE" id="PS50294">
    <property type="entry name" value="WD_REPEATS_REGION"/>
    <property type="match status" value="1"/>
</dbReference>
<dbReference type="GO" id="GO:0045943">
    <property type="term" value="P:positive regulation of transcription by RNA polymerase I"/>
    <property type="evidence" value="ECO:0007669"/>
    <property type="project" value="InterPro"/>
</dbReference>
<dbReference type="EMBL" id="KZ819669">
    <property type="protein sequence ID" value="PWN27167.1"/>
    <property type="molecule type" value="Genomic_DNA"/>
</dbReference>
<feature type="repeat" description="WD" evidence="8">
    <location>
        <begin position="274"/>
        <end position="315"/>
    </location>
</feature>
<evidence type="ECO:0000256" key="6">
    <source>
        <dbReference type="ARBA" id="ARBA00023163"/>
    </source>
</evidence>
<proteinExistence type="predicted"/>
<feature type="domain" description="WD repeat-containing protein 75 second beta-propeller" evidence="10">
    <location>
        <begin position="387"/>
        <end position="656"/>
    </location>
</feature>